<dbReference type="CDD" id="cd21253">
    <property type="entry name" value="CH_MICALL2"/>
    <property type="match status" value="1"/>
</dbReference>
<comment type="subcellular location">
    <subcellularLocation>
        <location evidence="2">Cell membrane</location>
        <topology evidence="2">Peripheral membrane protein</topology>
    </subcellularLocation>
    <subcellularLocation>
        <location evidence="4">Cell projection</location>
    </subcellularLocation>
    <subcellularLocation>
        <location evidence="3">Cytoplasm</location>
        <location evidence="3">Cytoskeleton</location>
    </subcellularLocation>
    <subcellularLocation>
        <location evidence="1">Recycling endosome</location>
    </subcellularLocation>
</comment>
<dbReference type="CDD" id="cd09444">
    <property type="entry name" value="LIM_Mical_like_1"/>
    <property type="match status" value="1"/>
</dbReference>
<keyword evidence="12" id="KW-0175">Coiled coil</keyword>
<dbReference type="SUPFAM" id="SSF57716">
    <property type="entry name" value="Glucocorticoid receptor-like (DNA-binding domain)"/>
    <property type="match status" value="1"/>
</dbReference>
<evidence type="ECO:0000256" key="5">
    <source>
        <dbReference type="ARBA" id="ARBA00022475"/>
    </source>
</evidence>
<accession>A0A8C4JTU3</accession>
<evidence type="ECO:0000256" key="15">
    <source>
        <dbReference type="ARBA" id="ARBA00023273"/>
    </source>
</evidence>
<evidence type="ECO:0000256" key="4">
    <source>
        <dbReference type="ARBA" id="ARBA00004316"/>
    </source>
</evidence>
<evidence type="ECO:0000259" key="18">
    <source>
        <dbReference type="PROSITE" id="PS50023"/>
    </source>
</evidence>
<dbReference type="GO" id="GO:0046872">
    <property type="term" value="F:metal ion binding"/>
    <property type="evidence" value="ECO:0007669"/>
    <property type="project" value="UniProtKB-KW"/>
</dbReference>
<evidence type="ECO:0000256" key="10">
    <source>
        <dbReference type="ARBA" id="ARBA00022833"/>
    </source>
</evidence>
<reference evidence="19" key="1">
    <citation type="submission" date="2025-08" db="UniProtKB">
        <authorList>
            <consortium name="Ensembl"/>
        </authorList>
    </citation>
    <scope>IDENTIFICATION</scope>
</reference>
<keyword evidence="14" id="KW-0206">Cytoskeleton</keyword>
<dbReference type="PROSITE" id="PS50021">
    <property type="entry name" value="CH"/>
    <property type="match status" value="1"/>
</dbReference>
<dbReference type="InterPro" id="IPR001715">
    <property type="entry name" value="CH_dom"/>
</dbReference>
<evidence type="ECO:0000259" key="17">
    <source>
        <dbReference type="PROSITE" id="PS50021"/>
    </source>
</evidence>
<keyword evidence="9" id="KW-0967">Endosome</keyword>
<evidence type="ECO:0000256" key="16">
    <source>
        <dbReference type="PROSITE-ProRule" id="PRU00125"/>
    </source>
</evidence>
<protein>
    <submittedName>
        <fullName evidence="19">MICAL like 2</fullName>
    </submittedName>
</protein>
<feature type="domain" description="LIM zinc-binding" evidence="18">
    <location>
        <begin position="139"/>
        <end position="201"/>
    </location>
</feature>
<dbReference type="Ensembl" id="ENSDNVT00000017027.1">
    <property type="protein sequence ID" value="ENSDNVP00000014194.1"/>
    <property type="gene ID" value="ENSDNVG00000009961.1"/>
</dbReference>
<evidence type="ECO:0000256" key="11">
    <source>
        <dbReference type="ARBA" id="ARBA00023038"/>
    </source>
</evidence>
<keyword evidence="8 16" id="KW-0479">Metal-binding</keyword>
<feature type="domain" description="Calponin-homology (CH)" evidence="17">
    <location>
        <begin position="1"/>
        <end position="107"/>
    </location>
</feature>
<dbReference type="Gene3D" id="1.10.418.10">
    <property type="entry name" value="Calponin-like domain"/>
    <property type="match status" value="1"/>
</dbReference>
<keyword evidence="11 16" id="KW-0440">LIM domain</keyword>
<dbReference type="PROSITE" id="PS00478">
    <property type="entry name" value="LIM_DOMAIN_1"/>
    <property type="match status" value="1"/>
</dbReference>
<dbReference type="GO" id="GO:0005856">
    <property type="term" value="C:cytoskeleton"/>
    <property type="evidence" value="ECO:0007669"/>
    <property type="project" value="UniProtKB-SubCell"/>
</dbReference>
<evidence type="ECO:0000313" key="19">
    <source>
        <dbReference type="Ensembl" id="ENSDNVP00000014194.1"/>
    </source>
</evidence>
<evidence type="ECO:0000256" key="6">
    <source>
        <dbReference type="ARBA" id="ARBA00022490"/>
    </source>
</evidence>
<evidence type="ECO:0000256" key="2">
    <source>
        <dbReference type="ARBA" id="ARBA00004202"/>
    </source>
</evidence>
<name>A0A8C4JTU3_DRONO</name>
<dbReference type="AlphaFoldDB" id="A0A8C4JTU3"/>
<dbReference type="SMART" id="SM00132">
    <property type="entry name" value="LIM"/>
    <property type="match status" value="1"/>
</dbReference>
<gene>
    <name evidence="19" type="primary">MICALL2</name>
</gene>
<evidence type="ECO:0000256" key="14">
    <source>
        <dbReference type="ARBA" id="ARBA00023212"/>
    </source>
</evidence>
<keyword evidence="15" id="KW-0966">Cell projection</keyword>
<evidence type="ECO:0000313" key="20">
    <source>
        <dbReference type="Proteomes" id="UP000694423"/>
    </source>
</evidence>
<dbReference type="PANTHER" id="PTHR23167:SF87">
    <property type="entry name" value="MICAL-LIKE PROTEIN 2"/>
    <property type="match status" value="1"/>
</dbReference>
<keyword evidence="13" id="KW-0472">Membrane</keyword>
<dbReference type="PANTHER" id="PTHR23167">
    <property type="entry name" value="CALPONIN HOMOLOGY DOMAIN-CONTAINING PROTEIN DDB_G0272472-RELATED"/>
    <property type="match status" value="1"/>
</dbReference>
<dbReference type="Pfam" id="PF00412">
    <property type="entry name" value="LIM"/>
    <property type="match status" value="1"/>
</dbReference>
<sequence length="319" mass="35853">MAAIQNLQLWCKQQCEGYRDVSITNMTTSFRDGLAFCAILHRHRPDLINFNSLSKENVYENNKLAFRVAEEELGIPALLDAEDMVALRVPDRLSILTYVSQYYNYFHGRSPSKYCFSLEGWAGLELNSVLSLSGNIRSSSCAMCGNHVHLVQRHLVDGKLYHRNCFRCKQCWNVLMSGGYKAGPEPGTFICTSHQQPDNVCNFGLQTGSKPEGTPTLTPARAVQKPAEPKKLEQMLKKPSQEDFKKLLPSSDLVRSCQNSRKGWEDYGGSFKKEEEEEQLKQSTDTCKVISASLKSLLSCQGIRASVGDIHPSFLWLSL</sequence>
<organism evidence="19 20">
    <name type="scientific">Dromaius novaehollandiae</name>
    <name type="common">Emu</name>
    <dbReference type="NCBI Taxonomy" id="8790"/>
    <lineage>
        <taxon>Eukaryota</taxon>
        <taxon>Metazoa</taxon>
        <taxon>Chordata</taxon>
        <taxon>Craniata</taxon>
        <taxon>Vertebrata</taxon>
        <taxon>Euteleostomi</taxon>
        <taxon>Archelosauria</taxon>
        <taxon>Archosauria</taxon>
        <taxon>Dinosauria</taxon>
        <taxon>Saurischia</taxon>
        <taxon>Theropoda</taxon>
        <taxon>Coelurosauria</taxon>
        <taxon>Aves</taxon>
        <taxon>Palaeognathae</taxon>
        <taxon>Casuariiformes</taxon>
        <taxon>Dromaiidae</taxon>
        <taxon>Dromaius</taxon>
    </lineage>
</organism>
<dbReference type="Gene3D" id="2.10.110.10">
    <property type="entry name" value="Cysteine Rich Protein"/>
    <property type="match status" value="1"/>
</dbReference>
<keyword evidence="7" id="KW-0597">Phosphoprotein</keyword>
<keyword evidence="20" id="KW-1185">Reference proteome</keyword>
<dbReference type="SMART" id="SM00033">
    <property type="entry name" value="CH"/>
    <property type="match status" value="1"/>
</dbReference>
<dbReference type="SUPFAM" id="SSF47576">
    <property type="entry name" value="Calponin-homology domain, CH-domain"/>
    <property type="match status" value="1"/>
</dbReference>
<evidence type="ECO:0000256" key="8">
    <source>
        <dbReference type="ARBA" id="ARBA00022723"/>
    </source>
</evidence>
<dbReference type="InterPro" id="IPR036872">
    <property type="entry name" value="CH_dom_sf"/>
</dbReference>
<evidence type="ECO:0000256" key="12">
    <source>
        <dbReference type="ARBA" id="ARBA00023054"/>
    </source>
</evidence>
<dbReference type="Proteomes" id="UP000694423">
    <property type="component" value="Unplaced"/>
</dbReference>
<evidence type="ECO:0000256" key="7">
    <source>
        <dbReference type="ARBA" id="ARBA00022553"/>
    </source>
</evidence>
<keyword evidence="5" id="KW-1003">Cell membrane</keyword>
<dbReference type="Pfam" id="PF00307">
    <property type="entry name" value="CH"/>
    <property type="match status" value="1"/>
</dbReference>
<dbReference type="InterPro" id="IPR001781">
    <property type="entry name" value="Znf_LIM"/>
</dbReference>
<evidence type="ECO:0000256" key="9">
    <source>
        <dbReference type="ARBA" id="ARBA00022753"/>
    </source>
</evidence>
<evidence type="ECO:0000256" key="1">
    <source>
        <dbReference type="ARBA" id="ARBA00004172"/>
    </source>
</evidence>
<keyword evidence="6" id="KW-0963">Cytoplasm</keyword>
<keyword evidence="10 16" id="KW-0862">Zinc</keyword>
<proteinExistence type="predicted"/>
<evidence type="ECO:0000256" key="3">
    <source>
        <dbReference type="ARBA" id="ARBA00004245"/>
    </source>
</evidence>
<dbReference type="FunFam" id="1.10.418.10:FF:000055">
    <property type="entry name" value="MICAL-like protein 2"/>
    <property type="match status" value="1"/>
</dbReference>
<dbReference type="GO" id="GO:0055037">
    <property type="term" value="C:recycling endosome"/>
    <property type="evidence" value="ECO:0007669"/>
    <property type="project" value="UniProtKB-SubCell"/>
</dbReference>
<dbReference type="GO" id="GO:0005886">
    <property type="term" value="C:plasma membrane"/>
    <property type="evidence" value="ECO:0007669"/>
    <property type="project" value="UniProtKB-SubCell"/>
</dbReference>
<dbReference type="InterPro" id="IPR050540">
    <property type="entry name" value="F-actin_Monoox_Mical"/>
</dbReference>
<reference evidence="19" key="2">
    <citation type="submission" date="2025-09" db="UniProtKB">
        <authorList>
            <consortium name="Ensembl"/>
        </authorList>
    </citation>
    <scope>IDENTIFICATION</scope>
</reference>
<dbReference type="PROSITE" id="PS50023">
    <property type="entry name" value="LIM_DOMAIN_2"/>
    <property type="match status" value="1"/>
</dbReference>
<dbReference type="GO" id="GO:0042995">
    <property type="term" value="C:cell projection"/>
    <property type="evidence" value="ECO:0007669"/>
    <property type="project" value="UniProtKB-SubCell"/>
</dbReference>
<evidence type="ECO:0000256" key="13">
    <source>
        <dbReference type="ARBA" id="ARBA00023136"/>
    </source>
</evidence>